<evidence type="ECO:0000313" key="10">
    <source>
        <dbReference type="EMBL" id="QFY42272.1"/>
    </source>
</evidence>
<keyword evidence="8 9" id="KW-0472">Membrane</keyword>
<reference evidence="10 11" key="1">
    <citation type="submission" date="2019-09" db="EMBL/GenBank/DDBJ databases">
        <title>Ecophysiology of the spiral-shaped methanotroph Methylospira mobilis as revealed by the complete genome sequence.</title>
        <authorList>
            <person name="Oshkin I.Y."/>
            <person name="Dedysh S.N."/>
            <person name="Miroshnikov K."/>
            <person name="Danilova O.V."/>
            <person name="Hakobyan A."/>
            <person name="Liesack W."/>
        </authorList>
    </citation>
    <scope>NUCLEOTIDE SEQUENCE [LARGE SCALE GENOMIC DNA]</scope>
    <source>
        <strain evidence="10 11">Shm1</strain>
    </source>
</reference>
<keyword evidence="6 9" id="KW-0812">Transmembrane</keyword>
<proteinExistence type="inferred from homology"/>
<evidence type="ECO:0000313" key="11">
    <source>
        <dbReference type="Proteomes" id="UP000325755"/>
    </source>
</evidence>
<dbReference type="Pfam" id="PF07963">
    <property type="entry name" value="N_methyl"/>
    <property type="match status" value="1"/>
</dbReference>
<dbReference type="OrthoDB" id="7864109at2"/>
<dbReference type="PANTHER" id="PTHR38779">
    <property type="entry name" value="TYPE II SECRETION SYSTEM PROTEIN I-RELATED"/>
    <property type="match status" value="1"/>
</dbReference>
<keyword evidence="7 9" id="KW-1133">Transmembrane helix</keyword>
<evidence type="ECO:0000256" key="5">
    <source>
        <dbReference type="ARBA" id="ARBA00022519"/>
    </source>
</evidence>
<keyword evidence="5" id="KW-0997">Cell inner membrane</keyword>
<evidence type="ECO:0000256" key="6">
    <source>
        <dbReference type="ARBA" id="ARBA00022692"/>
    </source>
</evidence>
<gene>
    <name evidence="10" type="ORF">F6R98_06215</name>
</gene>
<evidence type="ECO:0000256" key="3">
    <source>
        <dbReference type="ARBA" id="ARBA00022475"/>
    </source>
</evidence>
<sequence length="141" mass="15321">MPVPVLKAGRQRGFSLLEVMVAFSIMAIAVSVLLRVFGSGLQLGSLSLDYARALQHAESLLAGVGVETPLQLGDSQGKFDERFHWQIHISPFQAEGAPIPQNLPLRALWVQVTVRWGAERPGQREREVALATLKLSAAPAN</sequence>
<dbReference type="GO" id="GO:0015628">
    <property type="term" value="P:protein secretion by the type II secretion system"/>
    <property type="evidence" value="ECO:0007669"/>
    <property type="project" value="InterPro"/>
</dbReference>
<accession>A0A5Q0BGK8</accession>
<dbReference type="AlphaFoldDB" id="A0A5Q0BGK8"/>
<evidence type="ECO:0000256" key="9">
    <source>
        <dbReference type="SAM" id="Phobius"/>
    </source>
</evidence>
<keyword evidence="4" id="KW-0488">Methylation</keyword>
<dbReference type="PROSITE" id="PS00409">
    <property type="entry name" value="PROKAR_NTER_METHYL"/>
    <property type="match status" value="1"/>
</dbReference>
<dbReference type="PANTHER" id="PTHR38779:SF2">
    <property type="entry name" value="TYPE II SECRETION SYSTEM PROTEIN I-RELATED"/>
    <property type="match status" value="1"/>
</dbReference>
<evidence type="ECO:0000256" key="7">
    <source>
        <dbReference type="ARBA" id="ARBA00022989"/>
    </source>
</evidence>
<dbReference type="InParanoid" id="A0A5Q0BGK8"/>
<dbReference type="GO" id="GO:0005886">
    <property type="term" value="C:plasma membrane"/>
    <property type="evidence" value="ECO:0007669"/>
    <property type="project" value="UniProtKB-SubCell"/>
</dbReference>
<keyword evidence="3" id="KW-1003">Cell membrane</keyword>
<keyword evidence="11" id="KW-1185">Reference proteome</keyword>
<dbReference type="InterPro" id="IPR012902">
    <property type="entry name" value="N_methyl_site"/>
</dbReference>
<organism evidence="10 11">
    <name type="scientific">Candidatus Methylospira mobilis</name>
    <dbReference type="NCBI Taxonomy" id="1808979"/>
    <lineage>
        <taxon>Bacteria</taxon>
        <taxon>Pseudomonadati</taxon>
        <taxon>Pseudomonadota</taxon>
        <taxon>Gammaproteobacteria</taxon>
        <taxon>Methylococcales</taxon>
        <taxon>Methylococcaceae</taxon>
        <taxon>Candidatus Methylospira</taxon>
    </lineage>
</organism>
<comment type="subcellular location">
    <subcellularLocation>
        <location evidence="1">Cell inner membrane</location>
        <topology evidence="1">Single-pass membrane protein</topology>
    </subcellularLocation>
</comment>
<evidence type="ECO:0000256" key="8">
    <source>
        <dbReference type="ARBA" id="ARBA00023136"/>
    </source>
</evidence>
<dbReference type="Proteomes" id="UP000325755">
    <property type="component" value="Chromosome"/>
</dbReference>
<evidence type="ECO:0000256" key="1">
    <source>
        <dbReference type="ARBA" id="ARBA00004377"/>
    </source>
</evidence>
<dbReference type="GO" id="GO:0015627">
    <property type="term" value="C:type II protein secretion system complex"/>
    <property type="evidence" value="ECO:0007669"/>
    <property type="project" value="InterPro"/>
</dbReference>
<dbReference type="NCBIfam" id="TIGR02532">
    <property type="entry name" value="IV_pilin_GFxxxE"/>
    <property type="match status" value="1"/>
</dbReference>
<comment type="similarity">
    <text evidence="2">Belongs to the GSP I family.</text>
</comment>
<evidence type="ECO:0000256" key="4">
    <source>
        <dbReference type="ARBA" id="ARBA00022481"/>
    </source>
</evidence>
<dbReference type="KEGG" id="mmob:F6R98_06215"/>
<dbReference type="EMBL" id="CP044205">
    <property type="protein sequence ID" value="QFY42272.1"/>
    <property type="molecule type" value="Genomic_DNA"/>
</dbReference>
<name>A0A5Q0BGK8_9GAMM</name>
<feature type="transmembrane region" description="Helical" evidence="9">
    <location>
        <begin position="20"/>
        <end position="38"/>
    </location>
</feature>
<dbReference type="InterPro" id="IPR010052">
    <property type="entry name" value="T2SS_protein-GspI"/>
</dbReference>
<evidence type="ECO:0000256" key="2">
    <source>
        <dbReference type="ARBA" id="ARBA00008358"/>
    </source>
</evidence>
<protein>
    <submittedName>
        <fullName evidence="10">Type II secretion system protein</fullName>
    </submittedName>
</protein>